<evidence type="ECO:0000256" key="1">
    <source>
        <dbReference type="SAM" id="Phobius"/>
    </source>
</evidence>
<dbReference type="EMBL" id="CP129971">
    <property type="protein sequence ID" value="WMN11174.1"/>
    <property type="molecule type" value="Genomic_DNA"/>
</dbReference>
<gene>
    <name evidence="2" type="ORF">QYS49_37455</name>
</gene>
<keyword evidence="3" id="KW-1185">Reference proteome</keyword>
<feature type="transmembrane region" description="Helical" evidence="1">
    <location>
        <begin position="118"/>
        <end position="141"/>
    </location>
</feature>
<sequence>MKRALLIIIKLFVTILVVLFLYEKISEDKAGFASAFQLFNDNFIILFLVVLLMPFNWFMEVLKWKYSIQPITHISLSKASTGVLAGIALGFVTPHAVGDYFAKVFSLTHHNRKKALGLILVSRMMQMLPTSIFGVISFYIYSNNKITFFDIPFSFSYPILSLMGLLLLILLLILFLKRNHPKIQDYVQPVRKMGIKLINILAGLSMLRYLIFSAQFLLLLSILNLKVSIFMQFMGVSFMFLAKSILPTFNFLSDLGIREFSVALFFESMKVDVAPIIASGLILWLINIALPALIGLFFIPKLKLKSI</sequence>
<feature type="transmembrane region" description="Helical" evidence="1">
    <location>
        <begin position="6"/>
        <end position="22"/>
    </location>
</feature>
<feature type="transmembrane region" description="Helical" evidence="1">
    <location>
        <begin position="153"/>
        <end position="176"/>
    </location>
</feature>
<feature type="transmembrane region" description="Helical" evidence="1">
    <location>
        <begin position="197"/>
        <end position="223"/>
    </location>
</feature>
<protein>
    <submittedName>
        <fullName evidence="2">Lysylphosphatidylglycerol synthase domain-containing protein</fullName>
    </submittedName>
</protein>
<accession>A0AA51RDV5</accession>
<name>A0AA51RDV5_9BACT</name>
<organism evidence="2 3">
    <name type="scientific">Marivirga salinarum</name>
    <dbReference type="NCBI Taxonomy" id="3059078"/>
    <lineage>
        <taxon>Bacteria</taxon>
        <taxon>Pseudomonadati</taxon>
        <taxon>Bacteroidota</taxon>
        <taxon>Cytophagia</taxon>
        <taxon>Cytophagales</taxon>
        <taxon>Marivirgaceae</taxon>
        <taxon>Marivirga</taxon>
    </lineage>
</organism>
<reference evidence="2 3" key="1">
    <citation type="submission" date="2023-08" db="EMBL/GenBank/DDBJ databases">
        <title>Comparative genomics and taxonomic characterization of three novel marine species of genus Marivirga.</title>
        <authorList>
            <person name="Muhammad N."/>
            <person name="Kim S.-G."/>
        </authorList>
    </citation>
    <scope>NUCLEOTIDE SEQUENCE [LARGE SCALE GENOMIC DNA]</scope>
    <source>
        <strain evidence="2 3">BDSF4-3</strain>
    </source>
</reference>
<dbReference type="Proteomes" id="UP001230496">
    <property type="component" value="Chromosome"/>
</dbReference>
<feature type="transmembrane region" description="Helical" evidence="1">
    <location>
        <begin position="229"/>
        <end position="252"/>
    </location>
</feature>
<dbReference type="RefSeq" id="WP_308348050.1">
    <property type="nucleotide sequence ID" value="NZ_CP129971.1"/>
</dbReference>
<dbReference type="GO" id="GO:0005886">
    <property type="term" value="C:plasma membrane"/>
    <property type="evidence" value="ECO:0007669"/>
    <property type="project" value="UniProtKB-SubCell"/>
</dbReference>
<dbReference type="AlphaFoldDB" id="A0AA51RDV5"/>
<dbReference type="KEGG" id="msaa:QYS49_37455"/>
<evidence type="ECO:0000313" key="3">
    <source>
        <dbReference type="Proteomes" id="UP001230496"/>
    </source>
</evidence>
<feature type="transmembrane region" description="Helical" evidence="1">
    <location>
        <begin position="273"/>
        <end position="299"/>
    </location>
</feature>
<keyword evidence="1" id="KW-0472">Membrane</keyword>
<keyword evidence="1" id="KW-1133">Transmembrane helix</keyword>
<evidence type="ECO:0000313" key="2">
    <source>
        <dbReference type="EMBL" id="WMN11174.1"/>
    </source>
</evidence>
<feature type="transmembrane region" description="Helical" evidence="1">
    <location>
        <begin position="43"/>
        <end position="59"/>
    </location>
</feature>
<keyword evidence="1" id="KW-0812">Transmembrane</keyword>
<proteinExistence type="predicted"/>